<dbReference type="Proteomes" id="UP000000305">
    <property type="component" value="Unassembled WGS sequence"/>
</dbReference>
<feature type="compositionally biased region" description="Basic and acidic residues" evidence="8">
    <location>
        <begin position="792"/>
        <end position="809"/>
    </location>
</feature>
<keyword evidence="4" id="KW-0813">Transport</keyword>
<evidence type="ECO:0000256" key="4">
    <source>
        <dbReference type="ARBA" id="ARBA00022448"/>
    </source>
</evidence>
<dbReference type="InterPro" id="IPR058898">
    <property type="entry name" value="Mu_AP3"/>
</dbReference>
<dbReference type="InParanoid" id="E9H0U3"/>
<dbReference type="EMBL" id="GL732582">
    <property type="protein sequence ID" value="EFX74641.1"/>
    <property type="molecule type" value="Genomic_DNA"/>
</dbReference>
<sequence length="1204" mass="134435">MALTKLKGNLERILDKNLADLVRGIRNNKENEVKYIAQCIEEIKAELKQENIAVKANAVAKLSYLQMIGYDISWAGFNIIEVMSSNKFTFKRIGYLAASQSFHQDTEVLMLTTNMIRKDLSSQNQYDAGVTLSGLACFINQDLARDLANDLMTLLSSTKPYIRKKAVLLMYKVFLSFPDALRPAFPRLKEKLEDPDPGVQSAAVNVICELARKNPKNYLSLAPIFFKLMTSSTNNWMLIKIIKLFGALTPLEPRLGKKLIEPLTNLIHSTSAMSLLYECINTVIAVLISISTGMPSHSASIQLCVQKLRILIEDSDQNLKYLGLLAMSKILKTHPKSVQAHKDLILLCLDDKDESIRLRALDLLYGMVSKKNLMEIVKKLMVHMDRAEGTQYRDELLSKIIEICSQDNYHFITNFEWYISVLVDLSRMEGLRQGHVVASQLMDVAIRVPAIRPFSVEQMALLLETSSGFAIRGITGQVAFSSMCEVLYAAAWICGEFASHLKEPEAVLECILKSKVTVLPGHIQAVFIHNLMKLYAHILHKASTADEKEKAQLTLSVLQERLTPFMQSADLEVQERASTAVHVLKVISKLQDAGEGDVVNELMQLFQGELNPVAPKAQRKVPLPEGLDLDAWINEPEPESDEEPKADGGGSLDIFYKSSTSAPDFRDGYQGEGQVRREALRVEQASNPHYLKGSSQARRSPSSSSQLLSPTEEIPVMSINLSVPLQVSTSKKLSDKYLELERNKEASSDSKKHRSKRDKKKKKKKGSSDEEEAAEIVAPQVISTMELPEGARLSDSEDDGRPQTDPHRALNIDLEEYVFFFHSYPKEKPVVRVTLEPAAAPPIPAKSKKPKSRNGVEGLKEEKAKRKKTKQEKEENAPLPPTTKGVNLNDDLDFWLSASNGNDAKEKKVVAKGELTIDETATATDSQKTAKKKKDKKEKKEKKAKKEKKKKDIKDFDDQNNHLSDSVIAPVAIAWKSLVDDKRLVMKYRVVAVPHDQHQVLVPVQLHNRSGKLIHSMIFNVVDSTNARLCRGQHEQDGVELPHQLASQSRVEIPFAFAVADSTMLHQLRGVLTYMTQGEDGSVSEKLDFKLQIPCSVFLSSDPISSDQFAELLASQELIGKDKAMCEGIALSQAIDRVSRELSMRLVEMDSSGTSASLYCRHSTAHHLCILMKSQADGRLSIYGKSSNPSLVSSVMEEMRQMFA</sequence>
<feature type="region of interest" description="Disordered" evidence="8">
    <location>
        <begin position="634"/>
        <end position="670"/>
    </location>
</feature>
<gene>
    <name evidence="10" type="ORF">DAPPUDRAFT_214814</name>
</gene>
<feature type="region of interest" description="Disordered" evidence="8">
    <location>
        <begin position="838"/>
        <end position="888"/>
    </location>
</feature>
<reference evidence="10 11" key="1">
    <citation type="journal article" date="2011" name="Science">
        <title>The ecoresponsive genome of Daphnia pulex.</title>
        <authorList>
            <person name="Colbourne J.K."/>
            <person name="Pfrender M.E."/>
            <person name="Gilbert D."/>
            <person name="Thomas W.K."/>
            <person name="Tucker A."/>
            <person name="Oakley T.H."/>
            <person name="Tokishita S."/>
            <person name="Aerts A."/>
            <person name="Arnold G.J."/>
            <person name="Basu M.K."/>
            <person name="Bauer D.J."/>
            <person name="Caceres C.E."/>
            <person name="Carmel L."/>
            <person name="Casola C."/>
            <person name="Choi J.H."/>
            <person name="Detter J.C."/>
            <person name="Dong Q."/>
            <person name="Dusheyko S."/>
            <person name="Eads B.D."/>
            <person name="Frohlich T."/>
            <person name="Geiler-Samerotte K.A."/>
            <person name="Gerlach D."/>
            <person name="Hatcher P."/>
            <person name="Jogdeo S."/>
            <person name="Krijgsveld J."/>
            <person name="Kriventseva E.V."/>
            <person name="Kultz D."/>
            <person name="Laforsch C."/>
            <person name="Lindquist E."/>
            <person name="Lopez J."/>
            <person name="Manak J.R."/>
            <person name="Muller J."/>
            <person name="Pangilinan J."/>
            <person name="Patwardhan R.P."/>
            <person name="Pitluck S."/>
            <person name="Pritham E.J."/>
            <person name="Rechtsteiner A."/>
            <person name="Rho M."/>
            <person name="Rogozin I.B."/>
            <person name="Sakarya O."/>
            <person name="Salamov A."/>
            <person name="Schaack S."/>
            <person name="Shapiro H."/>
            <person name="Shiga Y."/>
            <person name="Skalitzky C."/>
            <person name="Smith Z."/>
            <person name="Souvorov A."/>
            <person name="Sung W."/>
            <person name="Tang Z."/>
            <person name="Tsuchiya D."/>
            <person name="Tu H."/>
            <person name="Vos H."/>
            <person name="Wang M."/>
            <person name="Wolf Y.I."/>
            <person name="Yamagata H."/>
            <person name="Yamada T."/>
            <person name="Ye Y."/>
            <person name="Shaw J.R."/>
            <person name="Andrews J."/>
            <person name="Crease T.J."/>
            <person name="Tang H."/>
            <person name="Lucas S.M."/>
            <person name="Robertson H.M."/>
            <person name="Bork P."/>
            <person name="Koonin E.V."/>
            <person name="Zdobnov E.M."/>
            <person name="Grigoriev I.V."/>
            <person name="Lynch M."/>
            <person name="Boore J.L."/>
        </authorList>
    </citation>
    <scope>NUCLEOTIDE SEQUENCE [LARGE SCALE GENOMIC DNA]</scope>
</reference>
<dbReference type="PANTHER" id="PTHR22781:SF12">
    <property type="entry name" value="AP-3 COMPLEX SUBUNIT DELTA-1"/>
    <property type="match status" value="1"/>
</dbReference>
<evidence type="ECO:0000256" key="5">
    <source>
        <dbReference type="ARBA" id="ARBA00022737"/>
    </source>
</evidence>
<dbReference type="KEGG" id="dpx:DAPPUDRAFT_214814"/>
<comment type="similarity">
    <text evidence="2">Belongs to the adaptor complexes large subunit family.</text>
</comment>
<dbReference type="STRING" id="6669.E9H0U3"/>
<dbReference type="FunFam" id="1.25.10.10:FF:000251">
    <property type="entry name" value="AP-3 complex subunit delta"/>
    <property type="match status" value="1"/>
</dbReference>
<dbReference type="GO" id="GO:0030123">
    <property type="term" value="C:AP-3 adaptor complex"/>
    <property type="evidence" value="ECO:0000318"/>
    <property type="project" value="GO_Central"/>
</dbReference>
<evidence type="ECO:0000256" key="2">
    <source>
        <dbReference type="ARBA" id="ARBA00006613"/>
    </source>
</evidence>
<dbReference type="GO" id="GO:0098943">
    <property type="term" value="P:neurotransmitter receptor transport, postsynaptic endosome to lysosome"/>
    <property type="evidence" value="ECO:0000318"/>
    <property type="project" value="GO_Central"/>
</dbReference>
<dbReference type="GO" id="GO:0016182">
    <property type="term" value="P:synaptic vesicle budding from endosome"/>
    <property type="evidence" value="ECO:0000318"/>
    <property type="project" value="GO_Central"/>
</dbReference>
<dbReference type="SMART" id="SM01354">
    <property type="entry name" value="BLVR"/>
    <property type="match status" value="1"/>
</dbReference>
<dbReference type="InterPro" id="IPR002553">
    <property type="entry name" value="Clathrin/coatomer_adapt-like_N"/>
</dbReference>
<dbReference type="InterPro" id="IPR011989">
    <property type="entry name" value="ARM-like"/>
</dbReference>
<dbReference type="GO" id="GO:0043195">
    <property type="term" value="C:terminal bouton"/>
    <property type="evidence" value="ECO:0000318"/>
    <property type="project" value="GO_Central"/>
</dbReference>
<dbReference type="GO" id="GO:0048490">
    <property type="term" value="P:anterograde synaptic vesicle transport"/>
    <property type="evidence" value="ECO:0000318"/>
    <property type="project" value="GO_Central"/>
</dbReference>
<dbReference type="GO" id="GO:0006896">
    <property type="term" value="P:Golgi to vacuole transport"/>
    <property type="evidence" value="ECO:0000318"/>
    <property type="project" value="GO_Central"/>
</dbReference>
<dbReference type="Pfam" id="PF26171">
    <property type="entry name" value="Mu_AP3"/>
    <property type="match status" value="1"/>
</dbReference>
<dbReference type="OMA" id="ICITNIG"/>
<feature type="compositionally biased region" description="Basic and acidic residues" evidence="8">
    <location>
        <begin position="950"/>
        <end position="959"/>
    </location>
</feature>
<dbReference type="InterPro" id="IPR016024">
    <property type="entry name" value="ARM-type_fold"/>
</dbReference>
<dbReference type="PhylomeDB" id="E9H0U3"/>
<feature type="compositionally biased region" description="Basic residues" evidence="8">
    <location>
        <begin position="929"/>
        <end position="949"/>
    </location>
</feature>
<dbReference type="GO" id="GO:0010008">
    <property type="term" value="C:endosome membrane"/>
    <property type="evidence" value="ECO:0000318"/>
    <property type="project" value="GO_Central"/>
</dbReference>
<feature type="region of interest" description="Disordered" evidence="8">
    <location>
        <begin position="923"/>
        <end position="959"/>
    </location>
</feature>
<dbReference type="SUPFAM" id="SSF48371">
    <property type="entry name" value="ARM repeat"/>
    <property type="match status" value="1"/>
</dbReference>
<dbReference type="GO" id="GO:0048499">
    <property type="term" value="P:synaptic vesicle membrane organization"/>
    <property type="evidence" value="ECO:0000318"/>
    <property type="project" value="GO_Central"/>
</dbReference>
<dbReference type="PANTHER" id="PTHR22781">
    <property type="entry name" value="DELTA ADAPTIN-RELATED"/>
    <property type="match status" value="1"/>
</dbReference>
<protein>
    <recommendedName>
        <fullName evidence="3">AP-3 complex subunit delta</fullName>
    </recommendedName>
</protein>
<accession>E9H0U3</accession>
<dbReference type="OrthoDB" id="10264595at2759"/>
<keyword evidence="7" id="KW-0472">Membrane</keyword>
<keyword evidence="5" id="KW-0677">Repeat</keyword>
<evidence type="ECO:0000256" key="8">
    <source>
        <dbReference type="SAM" id="MobiDB-lite"/>
    </source>
</evidence>
<proteinExistence type="inferred from homology"/>
<evidence type="ECO:0000313" key="11">
    <source>
        <dbReference type="Proteomes" id="UP000000305"/>
    </source>
</evidence>
<feature type="region of interest" description="Disordered" evidence="8">
    <location>
        <begin position="688"/>
        <end position="711"/>
    </location>
</feature>
<dbReference type="HOGENOM" id="CLU_001908_0_0_1"/>
<dbReference type="InterPro" id="IPR010474">
    <property type="entry name" value="AP3D_dom_metazoa"/>
</dbReference>
<dbReference type="GO" id="GO:0006623">
    <property type="term" value="P:protein targeting to vacuole"/>
    <property type="evidence" value="ECO:0000318"/>
    <property type="project" value="GO_Central"/>
</dbReference>
<dbReference type="AlphaFoldDB" id="E9H0U3"/>
<keyword evidence="6" id="KW-0653">Protein transport</keyword>
<evidence type="ECO:0000313" key="10">
    <source>
        <dbReference type="EMBL" id="EFX74641.1"/>
    </source>
</evidence>
<dbReference type="Gene3D" id="1.25.10.10">
    <property type="entry name" value="Leucine-rich Repeat Variant"/>
    <property type="match status" value="1"/>
</dbReference>
<name>E9H0U3_DAPPU</name>
<organism evidence="10 11">
    <name type="scientific">Daphnia pulex</name>
    <name type="common">Water flea</name>
    <dbReference type="NCBI Taxonomy" id="6669"/>
    <lineage>
        <taxon>Eukaryota</taxon>
        <taxon>Metazoa</taxon>
        <taxon>Ecdysozoa</taxon>
        <taxon>Arthropoda</taxon>
        <taxon>Crustacea</taxon>
        <taxon>Branchiopoda</taxon>
        <taxon>Diplostraca</taxon>
        <taxon>Cladocera</taxon>
        <taxon>Anomopoda</taxon>
        <taxon>Daphniidae</taxon>
        <taxon>Daphnia</taxon>
    </lineage>
</organism>
<dbReference type="FunCoup" id="E9H0U3">
    <property type="interactions" value="2022"/>
</dbReference>
<dbReference type="Pfam" id="PF01602">
    <property type="entry name" value="Adaptin_N"/>
    <property type="match status" value="1"/>
</dbReference>
<evidence type="ECO:0000256" key="3">
    <source>
        <dbReference type="ARBA" id="ARBA00015717"/>
    </source>
</evidence>
<feature type="compositionally biased region" description="Low complexity" evidence="8">
    <location>
        <begin position="694"/>
        <end position="710"/>
    </location>
</feature>
<keyword evidence="11" id="KW-1185">Reference proteome</keyword>
<feature type="compositionally biased region" description="Basic residues" evidence="8">
    <location>
        <begin position="751"/>
        <end position="765"/>
    </location>
</feature>
<feature type="compositionally biased region" description="Basic and acidic residues" evidence="8">
    <location>
        <begin position="741"/>
        <end position="750"/>
    </location>
</feature>
<dbReference type="InterPro" id="IPR017105">
    <property type="entry name" value="AP3_complex_dsu"/>
</dbReference>
<dbReference type="eggNOG" id="KOG1059">
    <property type="taxonomic scope" value="Eukaryota"/>
</dbReference>
<evidence type="ECO:0000256" key="1">
    <source>
        <dbReference type="ARBA" id="ARBA00004308"/>
    </source>
</evidence>
<evidence type="ECO:0000259" key="9">
    <source>
        <dbReference type="SMART" id="SM01354"/>
    </source>
</evidence>
<dbReference type="Pfam" id="PF06375">
    <property type="entry name" value="AP3D1"/>
    <property type="match status" value="1"/>
</dbReference>
<evidence type="ECO:0000256" key="7">
    <source>
        <dbReference type="ARBA" id="ARBA00023136"/>
    </source>
</evidence>
<feature type="domain" description="AP-3 complex subunit delta" evidence="9">
    <location>
        <begin position="676"/>
        <end position="815"/>
    </location>
</feature>
<evidence type="ECO:0000256" key="6">
    <source>
        <dbReference type="ARBA" id="ARBA00022927"/>
    </source>
</evidence>
<comment type="subcellular location">
    <subcellularLocation>
        <location evidence="1">Endomembrane system</location>
    </subcellularLocation>
</comment>
<dbReference type="GO" id="GO:0098830">
    <property type="term" value="C:presynaptic endosome"/>
    <property type="evidence" value="ECO:0000318"/>
    <property type="project" value="GO_Central"/>
</dbReference>
<dbReference type="GO" id="GO:1904115">
    <property type="term" value="C:axon cytoplasm"/>
    <property type="evidence" value="ECO:0007669"/>
    <property type="project" value="GOC"/>
</dbReference>
<feature type="region of interest" description="Disordered" evidence="8">
    <location>
        <begin position="741"/>
        <end position="809"/>
    </location>
</feature>